<keyword evidence="2" id="KW-1185">Reference proteome</keyword>
<protein>
    <recommendedName>
        <fullName evidence="3">DDE Tnp4 domain-containing protein</fullName>
    </recommendedName>
</protein>
<accession>A0A5N4A9H4</accession>
<dbReference type="InParanoid" id="A0A5N4A9H4"/>
<name>A0A5N4A9H4_PHOPY</name>
<evidence type="ECO:0000313" key="1">
    <source>
        <dbReference type="EMBL" id="KAB0793971.1"/>
    </source>
</evidence>
<comment type="caution">
    <text evidence="1">The sequence shown here is derived from an EMBL/GenBank/DDBJ whole genome shotgun (WGS) entry which is preliminary data.</text>
</comment>
<sequence>MSRARSSRNQKKLRRGIALISHGLLHEVNAMLSTRKRAQRRWWVKPWVSRRTKLGASSTLLREWAKENPEVYRNHLRMTEEQFAYLLDKVTPFISKKDTWFREALSPKIKLQMTLRYLATGDNIGTLSALYRIPRSTFSRFLPEVCKAIYNALADFIMVPNTVESWENVMRDYETLWNFPNVCGAMDGKHVNGRVNDAAVFAKSTFNEALQNNSLNIP</sequence>
<evidence type="ECO:0008006" key="3">
    <source>
        <dbReference type="Google" id="ProtNLM"/>
    </source>
</evidence>
<proteinExistence type="predicted"/>
<dbReference type="AlphaFoldDB" id="A0A5N4A9H4"/>
<organism evidence="1 2">
    <name type="scientific">Photinus pyralis</name>
    <name type="common">Common eastern firefly</name>
    <name type="synonym">Lampyris pyralis</name>
    <dbReference type="NCBI Taxonomy" id="7054"/>
    <lineage>
        <taxon>Eukaryota</taxon>
        <taxon>Metazoa</taxon>
        <taxon>Ecdysozoa</taxon>
        <taxon>Arthropoda</taxon>
        <taxon>Hexapoda</taxon>
        <taxon>Insecta</taxon>
        <taxon>Pterygota</taxon>
        <taxon>Neoptera</taxon>
        <taxon>Endopterygota</taxon>
        <taxon>Coleoptera</taxon>
        <taxon>Polyphaga</taxon>
        <taxon>Elateriformia</taxon>
        <taxon>Elateroidea</taxon>
        <taxon>Lampyridae</taxon>
        <taxon>Lampyrinae</taxon>
        <taxon>Photinus</taxon>
    </lineage>
</organism>
<dbReference type="EMBL" id="VVIM01000009">
    <property type="protein sequence ID" value="KAB0793971.1"/>
    <property type="molecule type" value="Genomic_DNA"/>
</dbReference>
<evidence type="ECO:0000313" key="2">
    <source>
        <dbReference type="Proteomes" id="UP000327044"/>
    </source>
</evidence>
<reference evidence="1 2" key="1">
    <citation type="journal article" date="2018" name="Elife">
        <title>Firefly genomes illuminate parallel origins of bioluminescence in beetles.</title>
        <authorList>
            <person name="Fallon T.R."/>
            <person name="Lower S.E."/>
            <person name="Chang C.H."/>
            <person name="Bessho-Uehara M."/>
            <person name="Martin G.J."/>
            <person name="Bewick A.J."/>
            <person name="Behringer M."/>
            <person name="Debat H.J."/>
            <person name="Wong I."/>
            <person name="Day J.C."/>
            <person name="Suvorov A."/>
            <person name="Silva C.J."/>
            <person name="Stanger-Hall K.F."/>
            <person name="Hall D.W."/>
            <person name="Schmitz R.J."/>
            <person name="Nelson D.R."/>
            <person name="Lewis S.M."/>
            <person name="Shigenobu S."/>
            <person name="Bybee S.M."/>
            <person name="Larracuente A.M."/>
            <person name="Oba Y."/>
            <person name="Weng J.K."/>
        </authorList>
    </citation>
    <scope>NUCLEOTIDE SEQUENCE [LARGE SCALE GENOMIC DNA]</scope>
    <source>
        <strain evidence="1">1611_PpyrPB1</strain>
        <tissue evidence="1">Whole body</tissue>
    </source>
</reference>
<gene>
    <name evidence="1" type="ORF">PPYR_13591</name>
</gene>
<dbReference type="Proteomes" id="UP000327044">
    <property type="component" value="Unassembled WGS sequence"/>
</dbReference>